<evidence type="ECO:0000313" key="9">
    <source>
        <dbReference type="EMBL" id="MDR7330728.1"/>
    </source>
</evidence>
<dbReference type="SUPFAM" id="SSF50129">
    <property type="entry name" value="GroES-like"/>
    <property type="match status" value="1"/>
</dbReference>
<comment type="similarity">
    <text evidence="7">Belongs to the zinc-containing alcohol dehydrogenase family.</text>
</comment>
<dbReference type="InterPro" id="IPR002328">
    <property type="entry name" value="ADH_Zn_CS"/>
</dbReference>
<proteinExistence type="inferred from homology"/>
<evidence type="ECO:0000256" key="1">
    <source>
        <dbReference type="ARBA" id="ARBA00001947"/>
    </source>
</evidence>
<evidence type="ECO:0000313" key="10">
    <source>
        <dbReference type="Proteomes" id="UP001180840"/>
    </source>
</evidence>
<comment type="catalytic activity">
    <reaction evidence="6">
        <text>a primary alcohol + NADP(+) = an aldehyde + NADPH + H(+)</text>
        <dbReference type="Rhea" id="RHEA:15937"/>
        <dbReference type="ChEBI" id="CHEBI:15378"/>
        <dbReference type="ChEBI" id="CHEBI:15734"/>
        <dbReference type="ChEBI" id="CHEBI:17478"/>
        <dbReference type="ChEBI" id="CHEBI:57783"/>
        <dbReference type="ChEBI" id="CHEBI:58349"/>
        <dbReference type="EC" id="1.1.1.2"/>
    </reaction>
</comment>
<dbReference type="InterPro" id="IPR013154">
    <property type="entry name" value="ADH-like_N"/>
</dbReference>
<evidence type="ECO:0000259" key="8">
    <source>
        <dbReference type="SMART" id="SM00829"/>
    </source>
</evidence>
<dbReference type="InterPro" id="IPR011032">
    <property type="entry name" value="GroES-like_sf"/>
</dbReference>
<gene>
    <name evidence="9" type="ORF">J2S39_002404</name>
</gene>
<comment type="cofactor">
    <cofactor evidence="1 7">
        <name>Zn(2+)</name>
        <dbReference type="ChEBI" id="CHEBI:29105"/>
    </cofactor>
</comment>
<reference evidence="9" key="1">
    <citation type="submission" date="2023-07" db="EMBL/GenBank/DDBJ databases">
        <title>Sequencing the genomes of 1000 actinobacteria strains.</title>
        <authorList>
            <person name="Klenk H.-P."/>
        </authorList>
    </citation>
    <scope>NUCLEOTIDE SEQUENCE</scope>
    <source>
        <strain evidence="9">DSM 107476</strain>
    </source>
</reference>
<dbReference type="SUPFAM" id="SSF51735">
    <property type="entry name" value="NAD(P)-binding Rossmann-fold domains"/>
    <property type="match status" value="1"/>
</dbReference>
<dbReference type="Proteomes" id="UP001180840">
    <property type="component" value="Unassembled WGS sequence"/>
</dbReference>
<keyword evidence="3 7" id="KW-0862">Zinc</keyword>
<dbReference type="Gene3D" id="3.90.180.10">
    <property type="entry name" value="Medium-chain alcohol dehydrogenases, catalytic domain"/>
    <property type="match status" value="1"/>
</dbReference>
<dbReference type="Gene3D" id="3.40.50.720">
    <property type="entry name" value="NAD(P)-binding Rossmann-like Domain"/>
    <property type="match status" value="1"/>
</dbReference>
<name>A0ABU2A0L5_9CORY</name>
<keyword evidence="4 9" id="KW-0560">Oxidoreductase</keyword>
<dbReference type="RefSeq" id="WP_290196700.1">
    <property type="nucleotide sequence ID" value="NZ_CP047654.1"/>
</dbReference>
<keyword evidence="10" id="KW-1185">Reference proteome</keyword>
<evidence type="ECO:0000256" key="3">
    <source>
        <dbReference type="ARBA" id="ARBA00022833"/>
    </source>
</evidence>
<evidence type="ECO:0000256" key="2">
    <source>
        <dbReference type="ARBA" id="ARBA00022723"/>
    </source>
</evidence>
<dbReference type="InterPro" id="IPR013149">
    <property type="entry name" value="ADH-like_C"/>
</dbReference>
<dbReference type="Pfam" id="PF08240">
    <property type="entry name" value="ADH_N"/>
    <property type="match status" value="1"/>
</dbReference>
<dbReference type="EMBL" id="JAVDXZ010000001">
    <property type="protein sequence ID" value="MDR7330728.1"/>
    <property type="molecule type" value="Genomic_DNA"/>
</dbReference>
<dbReference type="SMART" id="SM00829">
    <property type="entry name" value="PKS_ER"/>
    <property type="match status" value="1"/>
</dbReference>
<comment type="caution">
    <text evidence="9">The sequence shown here is derived from an EMBL/GenBank/DDBJ whole genome shotgun (WGS) entry which is preliminary data.</text>
</comment>
<evidence type="ECO:0000256" key="6">
    <source>
        <dbReference type="ARBA" id="ARBA00048262"/>
    </source>
</evidence>
<keyword evidence="2 7" id="KW-0479">Metal-binding</keyword>
<evidence type="ECO:0000256" key="7">
    <source>
        <dbReference type="RuleBase" id="RU361277"/>
    </source>
</evidence>
<dbReference type="EC" id="1.1.1.2" evidence="5"/>
<dbReference type="InterPro" id="IPR020843">
    <property type="entry name" value="ER"/>
</dbReference>
<dbReference type="InterPro" id="IPR036291">
    <property type="entry name" value="NAD(P)-bd_dom_sf"/>
</dbReference>
<accession>A0ABU2A0L5</accession>
<organism evidence="9 10">
    <name type="scientific">Corynebacterium guangdongense</name>
    <dbReference type="NCBI Taxonomy" id="1783348"/>
    <lineage>
        <taxon>Bacteria</taxon>
        <taxon>Bacillati</taxon>
        <taxon>Actinomycetota</taxon>
        <taxon>Actinomycetes</taxon>
        <taxon>Mycobacteriales</taxon>
        <taxon>Corynebacteriaceae</taxon>
        <taxon>Corynebacterium</taxon>
    </lineage>
</organism>
<dbReference type="CDD" id="cd05283">
    <property type="entry name" value="CAD1"/>
    <property type="match status" value="1"/>
</dbReference>
<evidence type="ECO:0000256" key="4">
    <source>
        <dbReference type="ARBA" id="ARBA00023002"/>
    </source>
</evidence>
<dbReference type="PROSITE" id="PS00059">
    <property type="entry name" value="ADH_ZINC"/>
    <property type="match status" value="1"/>
</dbReference>
<evidence type="ECO:0000256" key="5">
    <source>
        <dbReference type="ARBA" id="ARBA00024074"/>
    </source>
</evidence>
<dbReference type="GO" id="GO:0016491">
    <property type="term" value="F:oxidoreductase activity"/>
    <property type="evidence" value="ECO:0007669"/>
    <property type="project" value="UniProtKB-KW"/>
</dbReference>
<sequence length="347" mass="37955">MTTTVRAWGVKENRNHVELVEIERRDLREDDLRVRIEYSGICHTDIHNAEADLAWLFVPGHEIIGVVEEVGPKVTRHKVGDRVGIGCFVDACDECDNCRIGETSYCDTGVVTTYNGLNKYHGETEHTRGGYAQQIIVREDFALKIPDSLDPAAAAPLLCAGITTYSPLKHWGAGPGKRVAFIGMGGLGHVGVKIAVAMGAEVSVFSQSDAKKEDAAKFGAKELIATRDGVPVDEYGNHFDLIINTVSAEIDIDSYMELLRLDGTLVQLGLPSEPLSVGVRTFLQKRRSLAGSLVGGIPETQEMLDFCAEHGVVADVEVIGADYINEAYRRTIDSDVRYRFVIDGDTF</sequence>
<dbReference type="Pfam" id="PF00107">
    <property type="entry name" value="ADH_zinc_N"/>
    <property type="match status" value="1"/>
</dbReference>
<dbReference type="PANTHER" id="PTHR42683">
    <property type="entry name" value="ALDEHYDE REDUCTASE"/>
    <property type="match status" value="1"/>
</dbReference>
<dbReference type="InterPro" id="IPR047109">
    <property type="entry name" value="CAD-like"/>
</dbReference>
<protein>
    <recommendedName>
        <fullName evidence="5">alcohol dehydrogenase (NADP(+))</fullName>
        <ecNumber evidence="5">1.1.1.2</ecNumber>
    </recommendedName>
</protein>
<feature type="domain" description="Enoyl reductase (ER)" evidence="8">
    <location>
        <begin position="12"/>
        <end position="342"/>
    </location>
</feature>